<dbReference type="EMBL" id="JBHRWW010000007">
    <property type="protein sequence ID" value="MFC3689146.1"/>
    <property type="molecule type" value="Genomic_DNA"/>
</dbReference>
<sequence>MTPAPADASGPAEPGPADEPDALTLAWTRALAAARARGMRPGMPGGALGGRARTAAGYRAGQEVTLSGAGKDGRDPVGLADVTGSLVAQAGWTDAVAVGGVMGRWPEVVGDHVATHCVPVGFSDGTLTVRASTTAWATQLRMLVPDVRRRLDAVVGEGVVGHIEVLAPDAPSWKRGRLSVRGRGARDTYG</sequence>
<evidence type="ECO:0000313" key="2">
    <source>
        <dbReference type="EMBL" id="MFC3689146.1"/>
    </source>
</evidence>
<dbReference type="RefSeq" id="WP_376984444.1">
    <property type="nucleotide sequence ID" value="NZ_JBHRWW010000007.1"/>
</dbReference>
<gene>
    <name evidence="2" type="ORF">ACFOLH_12405</name>
</gene>
<proteinExistence type="predicted"/>
<dbReference type="Pfam" id="PF05258">
    <property type="entry name" value="DciA"/>
    <property type="match status" value="1"/>
</dbReference>
<dbReference type="InterPro" id="IPR007922">
    <property type="entry name" value="DciA-like"/>
</dbReference>
<evidence type="ECO:0000256" key="1">
    <source>
        <dbReference type="SAM" id="MobiDB-lite"/>
    </source>
</evidence>
<organism evidence="2 3">
    <name type="scientific">Aquipuribacter hungaricus</name>
    <dbReference type="NCBI Taxonomy" id="545624"/>
    <lineage>
        <taxon>Bacteria</taxon>
        <taxon>Bacillati</taxon>
        <taxon>Actinomycetota</taxon>
        <taxon>Actinomycetes</taxon>
        <taxon>Micrococcales</taxon>
        <taxon>Intrasporangiaceae</taxon>
        <taxon>Aquipuribacter</taxon>
    </lineage>
</organism>
<feature type="region of interest" description="Disordered" evidence="1">
    <location>
        <begin position="1"/>
        <end position="20"/>
    </location>
</feature>
<feature type="compositionally biased region" description="Low complexity" evidence="1">
    <location>
        <begin position="1"/>
        <end position="12"/>
    </location>
</feature>
<dbReference type="PANTHER" id="PTHR36456:SF1">
    <property type="entry name" value="UPF0232 PROTEIN SCO3875"/>
    <property type="match status" value="1"/>
</dbReference>
<evidence type="ECO:0000313" key="3">
    <source>
        <dbReference type="Proteomes" id="UP001595685"/>
    </source>
</evidence>
<reference evidence="3" key="1">
    <citation type="journal article" date="2019" name="Int. J. Syst. Evol. Microbiol.">
        <title>The Global Catalogue of Microorganisms (GCM) 10K type strain sequencing project: providing services to taxonomists for standard genome sequencing and annotation.</title>
        <authorList>
            <consortium name="The Broad Institute Genomics Platform"/>
            <consortium name="The Broad Institute Genome Sequencing Center for Infectious Disease"/>
            <person name="Wu L."/>
            <person name="Ma J."/>
        </authorList>
    </citation>
    <scope>NUCLEOTIDE SEQUENCE [LARGE SCALE GENOMIC DNA]</scope>
    <source>
        <strain evidence="3">NCAIM B.02333</strain>
    </source>
</reference>
<comment type="caution">
    <text evidence="2">The sequence shown here is derived from an EMBL/GenBank/DDBJ whole genome shotgun (WGS) entry which is preliminary data.</text>
</comment>
<dbReference type="PANTHER" id="PTHR36456">
    <property type="entry name" value="UPF0232 PROTEIN SCO3875"/>
    <property type="match status" value="1"/>
</dbReference>
<keyword evidence="3" id="KW-1185">Reference proteome</keyword>
<accession>A0ABV7WKN4</accession>
<dbReference type="Proteomes" id="UP001595685">
    <property type="component" value="Unassembled WGS sequence"/>
</dbReference>
<name>A0ABV7WKN4_9MICO</name>
<protein>
    <submittedName>
        <fullName evidence="2">DUF721 domain-containing protein</fullName>
    </submittedName>
</protein>